<dbReference type="SUPFAM" id="SSF46785">
    <property type="entry name" value="Winged helix' DNA-binding domain"/>
    <property type="match status" value="2"/>
</dbReference>
<dbReference type="InterPro" id="IPR005234">
    <property type="entry name" value="ScpB_csome_segregation"/>
</dbReference>
<reference evidence="6 7" key="1">
    <citation type="journal article" date="2016" name="Int. J. Syst. Evol. Microbiol.">
        <title>Peptococcus simiae sp. nov., isolated from rhesus macaque faeces and emended description of the genus Peptococcus.</title>
        <authorList>
            <person name="Shkoporov A.N."/>
            <person name="Efimov B.A."/>
            <person name="Kondova I."/>
            <person name="Ouwerling B."/>
            <person name="Chaplin A.V."/>
            <person name="Shcherbakova V.A."/>
            <person name="Langermans J.A.M."/>
        </authorList>
    </citation>
    <scope>NUCLEOTIDE SEQUENCE [LARGE SCALE GENOMIC DNA]</scope>
    <source>
        <strain evidence="6 7">M108</strain>
    </source>
</reference>
<evidence type="ECO:0000256" key="1">
    <source>
        <dbReference type="ARBA" id="ARBA00022490"/>
    </source>
</evidence>
<dbReference type="Pfam" id="PF04079">
    <property type="entry name" value="SMC_ScpB"/>
    <property type="match status" value="1"/>
</dbReference>
<keyword evidence="7" id="KW-1185">Reference proteome</keyword>
<evidence type="ECO:0000313" key="7">
    <source>
        <dbReference type="Proteomes" id="UP001631949"/>
    </source>
</evidence>
<accession>A0ABW9H0X4</accession>
<dbReference type="PIRSF" id="PIRSF019345">
    <property type="entry name" value="ScpB"/>
    <property type="match status" value="1"/>
</dbReference>
<dbReference type="PANTHER" id="PTHR34298:SF2">
    <property type="entry name" value="SEGREGATION AND CONDENSATION PROTEIN B"/>
    <property type="match status" value="1"/>
</dbReference>
<dbReference type="Gene3D" id="1.10.10.10">
    <property type="entry name" value="Winged helix-like DNA-binding domain superfamily/Winged helix DNA-binding domain"/>
    <property type="match status" value="2"/>
</dbReference>
<dbReference type="NCBIfam" id="TIGR00281">
    <property type="entry name" value="SMC-Scp complex subunit ScpB"/>
    <property type="match status" value="1"/>
</dbReference>
<evidence type="ECO:0000256" key="2">
    <source>
        <dbReference type="ARBA" id="ARBA00022618"/>
    </source>
</evidence>
<protein>
    <submittedName>
        <fullName evidence="6">SMC-Scp complex subunit ScpB</fullName>
    </submittedName>
</protein>
<keyword evidence="4" id="KW-0131">Cell cycle</keyword>
<evidence type="ECO:0000256" key="3">
    <source>
        <dbReference type="ARBA" id="ARBA00022829"/>
    </source>
</evidence>
<gene>
    <name evidence="6" type="primary">scpB</name>
    <name evidence="6" type="ORF">ACKQTC_08875</name>
</gene>
<proteinExistence type="predicted"/>
<dbReference type="Proteomes" id="UP001631949">
    <property type="component" value="Unassembled WGS sequence"/>
</dbReference>
<evidence type="ECO:0000256" key="5">
    <source>
        <dbReference type="SAM" id="MobiDB-lite"/>
    </source>
</evidence>
<feature type="region of interest" description="Disordered" evidence="5">
    <location>
        <begin position="160"/>
        <end position="188"/>
    </location>
</feature>
<keyword evidence="2" id="KW-0132">Cell division</keyword>
<dbReference type="EMBL" id="JBJUVG010000019">
    <property type="protein sequence ID" value="MFM9414478.1"/>
    <property type="molecule type" value="Genomic_DNA"/>
</dbReference>
<sequence>MSINQAMQRIVEGLLFISDVPLTVEELAKTLGLADFEVESILNELKETYAAGNHGFYLRTIAGGYQFFVGSEIADYLPSFFSLKRPQLSQAALETAAIAAYHEPVTRADIEGIRGVNSDGPLRSLLDRGLLEERGRKETPGRPILYGTTPLFLQTFGLNSLEDLPPAPEASSQETVPDPAAQETLREE</sequence>
<comment type="caution">
    <text evidence="6">The sequence shown here is derived from an EMBL/GenBank/DDBJ whole genome shotgun (WGS) entry which is preliminary data.</text>
</comment>
<dbReference type="RefSeq" id="WP_408978083.1">
    <property type="nucleotide sequence ID" value="NZ_JBJUVG010000019.1"/>
</dbReference>
<name>A0ABW9H0X4_9FIRM</name>
<evidence type="ECO:0000256" key="4">
    <source>
        <dbReference type="ARBA" id="ARBA00023306"/>
    </source>
</evidence>
<dbReference type="InterPro" id="IPR036388">
    <property type="entry name" value="WH-like_DNA-bd_sf"/>
</dbReference>
<dbReference type="InterPro" id="IPR036390">
    <property type="entry name" value="WH_DNA-bd_sf"/>
</dbReference>
<keyword evidence="3" id="KW-0159">Chromosome partition</keyword>
<evidence type="ECO:0000313" key="6">
    <source>
        <dbReference type="EMBL" id="MFM9414478.1"/>
    </source>
</evidence>
<keyword evidence="1" id="KW-0963">Cytoplasm</keyword>
<dbReference type="PANTHER" id="PTHR34298">
    <property type="entry name" value="SEGREGATION AND CONDENSATION PROTEIN B"/>
    <property type="match status" value="1"/>
</dbReference>
<organism evidence="6 7">
    <name type="scientific">Peptococcus simiae</name>
    <dbReference type="NCBI Taxonomy" id="1643805"/>
    <lineage>
        <taxon>Bacteria</taxon>
        <taxon>Bacillati</taxon>
        <taxon>Bacillota</taxon>
        <taxon>Clostridia</taxon>
        <taxon>Eubacteriales</taxon>
        <taxon>Peptococcaceae</taxon>
        <taxon>Peptococcus</taxon>
    </lineage>
</organism>